<evidence type="ECO:0000313" key="3">
    <source>
        <dbReference type="EMBL" id="PAW57074.1"/>
    </source>
</evidence>
<keyword evidence="4" id="KW-1185">Reference proteome</keyword>
<dbReference type="PANTHER" id="PTHR32097:SF3">
    <property type="entry name" value="TELLURITE RESISTANCE PROTEIN"/>
    <property type="match status" value="1"/>
</dbReference>
<dbReference type="InterPro" id="IPR019303">
    <property type="entry name" value="vWA_TerF_C"/>
</dbReference>
<dbReference type="Proteomes" id="UP000217830">
    <property type="component" value="Unassembled WGS sequence"/>
</dbReference>
<dbReference type="CDD" id="cd06974">
    <property type="entry name" value="TerD_like"/>
    <property type="match status" value="1"/>
</dbReference>
<dbReference type="Pfam" id="PF10138">
    <property type="entry name" value="vWA-TerF-like"/>
    <property type="match status" value="1"/>
</dbReference>
<protein>
    <submittedName>
        <fullName evidence="3">Tellurium resistance protein</fullName>
    </submittedName>
</protein>
<dbReference type="Gene3D" id="3.40.50.410">
    <property type="entry name" value="von Willebrand factor, type A domain"/>
    <property type="match status" value="1"/>
</dbReference>
<name>A0A2A2PNM4_9PSED</name>
<keyword evidence="1" id="KW-0778">Tellurium resistance</keyword>
<evidence type="ECO:0000313" key="4">
    <source>
        <dbReference type="Proteomes" id="UP000217830"/>
    </source>
</evidence>
<organism evidence="3 4">
    <name type="scientific">Pseudomonas moraviensis</name>
    <dbReference type="NCBI Taxonomy" id="321662"/>
    <lineage>
        <taxon>Bacteria</taxon>
        <taxon>Pseudomonadati</taxon>
        <taxon>Pseudomonadota</taxon>
        <taxon>Gammaproteobacteria</taxon>
        <taxon>Pseudomonadales</taxon>
        <taxon>Pseudomonadaceae</taxon>
        <taxon>Pseudomonas</taxon>
    </lineage>
</organism>
<proteinExistence type="predicted"/>
<comment type="caution">
    <text evidence="3">The sequence shown here is derived from an EMBL/GenBank/DDBJ whole genome shotgun (WGS) entry which is preliminary data.</text>
</comment>
<evidence type="ECO:0000259" key="2">
    <source>
        <dbReference type="PROSITE" id="PS50234"/>
    </source>
</evidence>
<dbReference type="EMBL" id="NRST01000001">
    <property type="protein sequence ID" value="PAW57074.1"/>
    <property type="molecule type" value="Genomic_DNA"/>
</dbReference>
<feature type="domain" description="VWFA" evidence="2">
    <location>
        <begin position="220"/>
        <end position="400"/>
    </location>
</feature>
<dbReference type="PANTHER" id="PTHR32097">
    <property type="entry name" value="CAMP-BINDING PROTEIN 1-RELATED"/>
    <property type="match status" value="1"/>
</dbReference>
<dbReference type="InterPro" id="IPR051324">
    <property type="entry name" value="Stress/Tellurium_Resist"/>
</dbReference>
<dbReference type="AlphaFoldDB" id="A0A2A2PNM4"/>
<dbReference type="CDD" id="cd00198">
    <property type="entry name" value="vWFA"/>
    <property type="match status" value="1"/>
</dbReference>
<sequence>MQITQGQRMSLANILPGLSFTLSVNIESPSVVDFVCFGVDDQGKLSDDRYMVFFNQPVTPCSSVKLAAGGQFEINLAILPATIDRLIFTASIDGAGAMSDIRNGNFKVISPAGEIGATCAFSGLTFTTEKAVMIVELYRKNGEWRLASNLQGFAEGLDALVRHFGGEVTEEAAPAPAPAPSPSTISLEKRVAAVAPELVSLAKKAQVSLEKACLVGMKARVLLVLDVTDSMRNQYKTGRVQEVLNRLVPIAVAMDTDAELECWTFAERPLRLSPVTLTNYQNFVESDNNGWTKWDVGRRYNDEPRAIQKVIESFQASKDKTPMFVVFISDGGVSENRKITQLMVDAAKLGIFWQYVGLAGRNYGILEKLDTMPGRVVDNCGFFALDDLHDMTEEQLYDRLMQEFPMWILEAKREGIIR</sequence>
<dbReference type="Pfam" id="PF02342">
    <property type="entry name" value="TerD"/>
    <property type="match status" value="1"/>
</dbReference>
<dbReference type="SMART" id="SM00327">
    <property type="entry name" value="VWA"/>
    <property type="match status" value="1"/>
</dbReference>
<reference evidence="3 4" key="1">
    <citation type="submission" date="2017-08" db="EMBL/GenBank/DDBJ databases">
        <title>Draft Genome Sequence of Pseudomonas moraviensis TYU6, isolated from Taxus cuspidata by using PacBio Single-Molecule Real-Time Technology.</title>
        <authorList>
            <person name="Baek K.-H."/>
            <person name="Mishra A.K."/>
        </authorList>
    </citation>
    <scope>NUCLEOTIDE SEQUENCE [LARGE SCALE GENOMIC DNA]</scope>
    <source>
        <strain evidence="3 4">TYU6</strain>
    </source>
</reference>
<dbReference type="RefSeq" id="WP_042561210.1">
    <property type="nucleotide sequence ID" value="NZ_NRSS01000003.1"/>
</dbReference>
<dbReference type="InterPro" id="IPR002035">
    <property type="entry name" value="VWF_A"/>
</dbReference>
<dbReference type="InterPro" id="IPR003325">
    <property type="entry name" value="TerD"/>
</dbReference>
<dbReference type="PROSITE" id="PS50234">
    <property type="entry name" value="VWFA"/>
    <property type="match status" value="1"/>
</dbReference>
<accession>A0A2A2PNM4</accession>
<dbReference type="SUPFAM" id="SSF53300">
    <property type="entry name" value="vWA-like"/>
    <property type="match status" value="1"/>
</dbReference>
<dbReference type="InterPro" id="IPR036465">
    <property type="entry name" value="vWFA_dom_sf"/>
</dbReference>
<gene>
    <name evidence="3" type="ORF">CKQ80_17790</name>
</gene>
<dbReference type="Gene3D" id="2.60.60.30">
    <property type="entry name" value="sav2460 like domains"/>
    <property type="match status" value="1"/>
</dbReference>
<dbReference type="GO" id="GO:0046690">
    <property type="term" value="P:response to tellurium ion"/>
    <property type="evidence" value="ECO:0007669"/>
    <property type="project" value="UniProtKB-KW"/>
</dbReference>
<evidence type="ECO:0000256" key="1">
    <source>
        <dbReference type="ARBA" id="ARBA00022686"/>
    </source>
</evidence>